<evidence type="ECO:0000313" key="2">
    <source>
        <dbReference type="EMBL" id="MBA0083809.1"/>
    </source>
</evidence>
<dbReference type="EMBL" id="JACDQQ010000237">
    <property type="protein sequence ID" value="MBA0083809.1"/>
    <property type="molecule type" value="Genomic_DNA"/>
</dbReference>
<accession>A0A7V8NM07</accession>
<name>A0A7V8NM07_9BACT</name>
<dbReference type="SUPFAM" id="SSF69318">
    <property type="entry name" value="Integrin alpha N-terminal domain"/>
    <property type="match status" value="1"/>
</dbReference>
<gene>
    <name evidence="2" type="ORF">HRJ53_02330</name>
</gene>
<evidence type="ECO:0000256" key="1">
    <source>
        <dbReference type="SAM" id="MobiDB-lite"/>
    </source>
</evidence>
<dbReference type="AlphaFoldDB" id="A0A7V8NM07"/>
<organism evidence="2 3">
    <name type="scientific">Candidatus Acidiferrum panamense</name>
    <dbReference type="NCBI Taxonomy" id="2741543"/>
    <lineage>
        <taxon>Bacteria</taxon>
        <taxon>Pseudomonadati</taxon>
        <taxon>Acidobacteriota</taxon>
        <taxon>Terriglobia</taxon>
        <taxon>Candidatus Acidiferrales</taxon>
        <taxon>Candidatus Acidiferrum</taxon>
    </lineage>
</organism>
<dbReference type="InterPro" id="IPR028994">
    <property type="entry name" value="Integrin_alpha_N"/>
</dbReference>
<feature type="non-terminal residue" evidence="2">
    <location>
        <position position="444"/>
    </location>
</feature>
<comment type="caution">
    <text evidence="2">The sequence shown here is derived from an EMBL/GenBank/DDBJ whole genome shotgun (WGS) entry which is preliminary data.</text>
</comment>
<feature type="non-terminal residue" evidence="2">
    <location>
        <position position="1"/>
    </location>
</feature>
<proteinExistence type="predicted"/>
<evidence type="ECO:0008006" key="4">
    <source>
        <dbReference type="Google" id="ProtNLM"/>
    </source>
</evidence>
<reference evidence="2" key="1">
    <citation type="submission" date="2020-06" db="EMBL/GenBank/DDBJ databases">
        <title>Legume-microbial interactions unlock mineral nutrients during tropical forest succession.</title>
        <authorList>
            <person name="Epihov D.Z."/>
        </authorList>
    </citation>
    <scope>NUCLEOTIDE SEQUENCE [LARGE SCALE GENOMIC DNA]</scope>
    <source>
        <strain evidence="2">Pan2503</strain>
    </source>
</reference>
<protein>
    <recommendedName>
        <fullName evidence="4">NolW-like domain-containing protein</fullName>
    </recommendedName>
</protein>
<keyword evidence="3" id="KW-1185">Reference proteome</keyword>
<feature type="region of interest" description="Disordered" evidence="1">
    <location>
        <begin position="26"/>
        <end position="51"/>
    </location>
</feature>
<dbReference type="Proteomes" id="UP000567293">
    <property type="component" value="Unassembled WGS sequence"/>
</dbReference>
<evidence type="ECO:0000313" key="3">
    <source>
        <dbReference type="Proteomes" id="UP000567293"/>
    </source>
</evidence>
<sequence length="444" mass="46983">LGAALAIDPSNHDVTERLRQIKNMADESQPKAVPEIPDLPRLKPQPGKRNLDFRGDTKTVYEQLAGIFGLRVSFDADLVVRNVRLNLHDVDFKDAATVLGAETETFWRAVNATLMFVAADTPEKHREYDLEAEQTFPLSSAVSAEDATEVLRILREIIGSPHMNLDSRSHSMTIRDTPQRLALAGALLQQIERARGELMLEIELLEVDRSAARKLGIEPPTSFRLITLPTNLLNELKQANDLSALQTLLAGVFGAAVTGASTSISSLIPPLVAVGGGTSTFLLTLPAATADFSEALSLVESGRQVLLRAQDGKPATFFVGERFPVTLSLLSGSLGSPTFTPNPGGASNPFPSTSYPAGIGPVALVTADFRNNGMLDLAAVNQIDNSVTVLLNESGTQGTFSQASGSPITLGTPRSAAPATLPGIASATFTGSGCHDLVASDPLA</sequence>